<comment type="caution">
    <text evidence="2">The sequence shown here is derived from an EMBL/GenBank/DDBJ whole genome shotgun (WGS) entry which is preliminary data.</text>
</comment>
<dbReference type="AlphaFoldDB" id="A0A3M9MX90"/>
<feature type="transmembrane region" description="Helical" evidence="1">
    <location>
        <begin position="136"/>
        <end position="161"/>
    </location>
</feature>
<gene>
    <name evidence="2" type="ORF">EFA69_11775</name>
</gene>
<dbReference type="EMBL" id="RJJE01000009">
    <property type="protein sequence ID" value="RNI30171.1"/>
    <property type="molecule type" value="Genomic_DNA"/>
</dbReference>
<reference evidence="2 3" key="1">
    <citation type="submission" date="2018-11" db="EMBL/GenBank/DDBJ databases">
        <title>Rufibacter latericius sp. nov., isolated from water in Baiyang Lake.</title>
        <authorList>
            <person name="Yang Y."/>
        </authorList>
    </citation>
    <scope>NUCLEOTIDE SEQUENCE [LARGE SCALE GENOMIC DNA]</scope>
    <source>
        <strain evidence="2 3">MCC P1</strain>
    </source>
</reference>
<name>A0A3M9MX90_9BACT</name>
<keyword evidence="3" id="KW-1185">Reference proteome</keyword>
<feature type="transmembrane region" description="Helical" evidence="1">
    <location>
        <begin position="103"/>
        <end position="124"/>
    </location>
</feature>
<keyword evidence="1" id="KW-1133">Transmembrane helix</keyword>
<feature type="transmembrane region" description="Helical" evidence="1">
    <location>
        <begin position="64"/>
        <end position="91"/>
    </location>
</feature>
<sequence length="175" mass="19452">MENTPSTILRFMNVIFWVLFIGLCIKTGAILVSFAVSLFVNAEGAKDLYQGLDLSQLYHFNRSLYIQTVSLFIALTGLKAYIAYLVVKVFLKFKLARPFSKQLVALFSQVSYYAVGAGIIALIASGHSKYVLKKGIAIPLHWGSEEILFFAGVIYILTLIFKKGAELQAENDLTV</sequence>
<evidence type="ECO:0000256" key="1">
    <source>
        <dbReference type="SAM" id="Phobius"/>
    </source>
</evidence>
<accession>A0A3M9MX90</accession>
<organism evidence="2 3">
    <name type="scientific">Rufibacter immobilis</name>
    <dbReference type="NCBI Taxonomy" id="1348778"/>
    <lineage>
        <taxon>Bacteria</taxon>
        <taxon>Pseudomonadati</taxon>
        <taxon>Bacteroidota</taxon>
        <taxon>Cytophagia</taxon>
        <taxon>Cytophagales</taxon>
        <taxon>Hymenobacteraceae</taxon>
        <taxon>Rufibacter</taxon>
    </lineage>
</organism>
<dbReference type="RefSeq" id="WP_123133249.1">
    <property type="nucleotide sequence ID" value="NZ_RJJE01000009.1"/>
</dbReference>
<dbReference type="Proteomes" id="UP000271010">
    <property type="component" value="Unassembled WGS sequence"/>
</dbReference>
<proteinExistence type="predicted"/>
<feature type="transmembrane region" description="Helical" evidence="1">
    <location>
        <begin position="12"/>
        <end position="40"/>
    </location>
</feature>
<keyword evidence="1" id="KW-0472">Membrane</keyword>
<keyword evidence="1" id="KW-0812">Transmembrane</keyword>
<evidence type="ECO:0000313" key="3">
    <source>
        <dbReference type="Proteomes" id="UP000271010"/>
    </source>
</evidence>
<evidence type="ECO:0000313" key="2">
    <source>
        <dbReference type="EMBL" id="RNI30171.1"/>
    </source>
</evidence>
<protein>
    <submittedName>
        <fullName evidence="2">DUF2975 domain-containing protein</fullName>
    </submittedName>
</protein>
<dbReference type="OrthoDB" id="672524at2"/>